<keyword evidence="1" id="KW-0812">Transmembrane</keyword>
<feature type="transmembrane region" description="Helical" evidence="1">
    <location>
        <begin position="160"/>
        <end position="189"/>
    </location>
</feature>
<organism evidence="2">
    <name type="scientific">Nyctotherus ovalis</name>
    <name type="common">Ciliate protozoan</name>
    <dbReference type="NCBI Taxonomy" id="70075"/>
    <lineage>
        <taxon>Eukaryota</taxon>
        <taxon>Sar</taxon>
        <taxon>Alveolata</taxon>
        <taxon>Ciliophora</taxon>
        <taxon>Intramacronucleata</taxon>
        <taxon>Armophorea</taxon>
        <taxon>Clevelandellida</taxon>
        <taxon>Nyctotheridae</taxon>
        <taxon>Nyctotherus</taxon>
    </lineage>
</organism>
<sequence length="224" mass="25509">MTVIVPSIILGNMLITVCLFLIAVYFFLCIVVYLMDDFYNLHVFVLFAGMSYCCHALLYMSWPYIVICFNFIAIHVVMLLLTQSQLLLLLLLGSILIICGCIYRQDSLMSCGGFLLALFIIWGLLYLIYVCCFDCIHLVWTERYLSIFSLFIVKLLRLLAAHATTAFATIALSSLLLIILCILLVIRGGAPRYRVEQQSQFVFNLLLLATIIFIAAMLCLYYTL</sequence>
<keyword evidence="1" id="KW-1133">Transmembrane helix</keyword>
<evidence type="ECO:0000256" key="1">
    <source>
        <dbReference type="SAM" id="Phobius"/>
    </source>
</evidence>
<accession>F1AAI5</accession>
<feature type="transmembrane region" description="Helical" evidence="1">
    <location>
        <begin position="115"/>
        <end position="140"/>
    </location>
</feature>
<dbReference type="AlphaFoldDB" id="F1AAI5"/>
<proteinExistence type="predicted"/>
<reference evidence="2" key="1">
    <citation type="journal article" date="2011" name="Mol. Biol. Evol.">
        <title>The Organellar Genome and Metabolic Potential of the Hydrogen-Producing Mitochondrion of Nyctotherus ovalis.</title>
        <authorList>
            <person name="de Graaf R.M."/>
            <person name="Ricard G."/>
            <person name="van Alen T.A."/>
            <person name="Duarte I."/>
            <person name="Dutilh B.E."/>
            <person name="Burgtorf C."/>
            <person name="Kuiper J.W."/>
            <person name="van der Staay G.W."/>
            <person name="Tielens A.G."/>
            <person name="Huynen M.A."/>
            <person name="Hackstein J.H."/>
        </authorList>
    </citation>
    <scope>NUCLEOTIDE SEQUENCE</scope>
</reference>
<feature type="transmembrane region" description="Helical" evidence="1">
    <location>
        <begin position="12"/>
        <end position="35"/>
    </location>
</feature>
<keyword evidence="2" id="KW-0830">Ubiquinone</keyword>
<keyword evidence="1" id="KW-0472">Membrane</keyword>
<feature type="transmembrane region" description="Helical" evidence="1">
    <location>
        <begin position="87"/>
        <end position="103"/>
    </location>
</feature>
<dbReference type="EMBL" id="GU057832">
    <property type="protein sequence ID" value="ADN85863.1"/>
    <property type="molecule type" value="Genomic_DNA"/>
</dbReference>
<protein>
    <submittedName>
        <fullName evidence="2">NADH-ubiquinone oxidoreductase subunit 1b</fullName>
    </submittedName>
</protein>
<evidence type="ECO:0000313" key="2">
    <source>
        <dbReference type="EMBL" id="ADN85863.1"/>
    </source>
</evidence>
<feature type="transmembrane region" description="Helical" evidence="1">
    <location>
        <begin position="64"/>
        <end position="81"/>
    </location>
</feature>
<geneLocation type="mitochondrion" evidence="2"/>
<gene>
    <name evidence="2" type="primary">orf224</name>
</gene>
<keyword evidence="2" id="KW-0496">Mitochondrion</keyword>
<name>F1AAI5_NYCOV</name>
<feature type="transmembrane region" description="Helical" evidence="1">
    <location>
        <begin position="201"/>
        <end position="223"/>
    </location>
</feature>